<protein>
    <submittedName>
        <fullName evidence="1">Uncharacterized protein</fullName>
    </submittedName>
</protein>
<evidence type="ECO:0000313" key="1">
    <source>
        <dbReference type="EMBL" id="EPS59867.1"/>
    </source>
</evidence>
<reference evidence="1 2" key="1">
    <citation type="journal article" date="2013" name="BMC Genomics">
        <title>The miniature genome of a carnivorous plant Genlisea aurea contains a low number of genes and short non-coding sequences.</title>
        <authorList>
            <person name="Leushkin E.V."/>
            <person name="Sutormin R.A."/>
            <person name="Nabieva E.R."/>
            <person name="Penin A.A."/>
            <person name="Kondrashov A.S."/>
            <person name="Logacheva M.D."/>
        </authorList>
    </citation>
    <scope>NUCLEOTIDE SEQUENCE [LARGE SCALE GENOMIC DNA]</scope>
</reference>
<proteinExistence type="predicted"/>
<gene>
    <name evidence="1" type="ORF">M569_14938</name>
</gene>
<accession>S8DK83</accession>
<keyword evidence="2" id="KW-1185">Reference proteome</keyword>
<evidence type="ECO:0000313" key="2">
    <source>
        <dbReference type="Proteomes" id="UP000015453"/>
    </source>
</evidence>
<comment type="caution">
    <text evidence="1">The sequence shown here is derived from an EMBL/GenBank/DDBJ whole genome shotgun (WGS) entry which is preliminary data.</text>
</comment>
<dbReference type="AlphaFoldDB" id="S8DK83"/>
<sequence>MAMTGTVIVLHTSDDYDRTKLTRGVFLHVKDDGAHIVPRHHHGKRTDDSSRGRF</sequence>
<name>S8DK83_9LAMI</name>
<organism evidence="1 2">
    <name type="scientific">Genlisea aurea</name>
    <dbReference type="NCBI Taxonomy" id="192259"/>
    <lineage>
        <taxon>Eukaryota</taxon>
        <taxon>Viridiplantae</taxon>
        <taxon>Streptophyta</taxon>
        <taxon>Embryophyta</taxon>
        <taxon>Tracheophyta</taxon>
        <taxon>Spermatophyta</taxon>
        <taxon>Magnoliopsida</taxon>
        <taxon>eudicotyledons</taxon>
        <taxon>Gunneridae</taxon>
        <taxon>Pentapetalae</taxon>
        <taxon>asterids</taxon>
        <taxon>lamiids</taxon>
        <taxon>Lamiales</taxon>
        <taxon>Lentibulariaceae</taxon>
        <taxon>Genlisea</taxon>
    </lineage>
</organism>
<dbReference type="Proteomes" id="UP000015453">
    <property type="component" value="Unassembled WGS sequence"/>
</dbReference>
<dbReference type="EMBL" id="AUSU01008015">
    <property type="protein sequence ID" value="EPS59867.1"/>
    <property type="molecule type" value="Genomic_DNA"/>
</dbReference>